<dbReference type="Proteomes" id="UP000008672">
    <property type="component" value="Unassembled WGS sequence"/>
</dbReference>
<dbReference type="FunCoup" id="H3B4I4">
    <property type="interactions" value="4312"/>
</dbReference>
<dbReference type="EMBL" id="AFYH01053363">
    <property type="status" value="NOT_ANNOTATED_CDS"/>
    <property type="molecule type" value="Genomic_DNA"/>
</dbReference>
<keyword evidence="3" id="KW-1185">Reference proteome</keyword>
<dbReference type="Gene3D" id="1.10.4020.10">
    <property type="entry name" value="DNA breaking-rejoining enzymes"/>
    <property type="match status" value="1"/>
</dbReference>
<evidence type="ECO:0000259" key="1">
    <source>
        <dbReference type="PROSITE" id="PS50804"/>
    </source>
</evidence>
<dbReference type="SUPFAM" id="SSF47353">
    <property type="entry name" value="Retrovirus capsid dimerization domain-like"/>
    <property type="match status" value="1"/>
</dbReference>
<accession>H3B4I4</accession>
<dbReference type="PANTHER" id="PTHR46888">
    <property type="entry name" value="ZINC KNUCKLE DOMAINCONTAINING PROTEIN-RELATED"/>
    <property type="match status" value="1"/>
</dbReference>
<name>H3B4I4_LATCH</name>
<evidence type="ECO:0000313" key="3">
    <source>
        <dbReference type="Proteomes" id="UP000008672"/>
    </source>
</evidence>
<feature type="domain" description="SCAN box" evidence="1">
    <location>
        <begin position="152"/>
        <end position="226"/>
    </location>
</feature>
<protein>
    <recommendedName>
        <fullName evidence="1">SCAN box domain-containing protein</fullName>
    </recommendedName>
</protein>
<dbReference type="Ensembl" id="ENSLACT00000016923.1">
    <property type="protein sequence ID" value="ENSLACP00000016805.1"/>
    <property type="gene ID" value="ENSLACG00000014801.1"/>
</dbReference>
<proteinExistence type="predicted"/>
<reference evidence="2" key="2">
    <citation type="submission" date="2025-08" db="UniProtKB">
        <authorList>
            <consortium name="Ensembl"/>
        </authorList>
    </citation>
    <scope>IDENTIFICATION</scope>
</reference>
<dbReference type="HOGENOM" id="CLU_066570_0_0_1"/>
<dbReference type="AlphaFoldDB" id="H3B4I4"/>
<dbReference type="PROSITE" id="PS50804">
    <property type="entry name" value="SCAN_BOX"/>
    <property type="match status" value="1"/>
</dbReference>
<reference evidence="2" key="3">
    <citation type="submission" date="2025-09" db="UniProtKB">
        <authorList>
            <consortium name="Ensembl"/>
        </authorList>
    </citation>
    <scope>IDENTIFICATION</scope>
</reference>
<evidence type="ECO:0000313" key="2">
    <source>
        <dbReference type="Ensembl" id="ENSLACP00000016805.1"/>
    </source>
</evidence>
<dbReference type="PANTHER" id="PTHR46888:SF15">
    <property type="entry name" value="ZINC FINGER AND SCAN DOMAIN-CONTAINING PROTEIN 12-LIKE"/>
    <property type="match status" value="1"/>
</dbReference>
<dbReference type="Gene3D" id="2.40.70.10">
    <property type="entry name" value="Acid Proteases"/>
    <property type="match status" value="1"/>
</dbReference>
<dbReference type="SUPFAM" id="SSF50630">
    <property type="entry name" value="Acid proteases"/>
    <property type="match status" value="1"/>
</dbReference>
<dbReference type="OMA" id="LIFERCA"/>
<dbReference type="Pfam" id="PF02023">
    <property type="entry name" value="SCAN"/>
    <property type="match status" value="1"/>
</dbReference>
<dbReference type="GeneTree" id="ENSGT00940000159113"/>
<sequence length="399" mass="45339">QATVLQQETNRIQQEQAAKFLVAQWQALATQQKTNQLLLTQAAQGWAELRDLIQRLISPKRGDVAPHPIRASNVLQKMTLEDNVKAYLLIFERCAEQEAWPRAQWASIIAPFLVGDTQKAYFDLEPKAASDYIQLKAKILARAGLTATVWAQHFHAWRFQEGKVPRSQMFDLIHLARRWLQLDTNNHVQIIEILVMNRFLRGLPPTVRKWVGQRNLANAQELINVVARQLTVEELTRTPFVAGVRNSRRPLSLKNGTSSGTSKTVLGKGAAKEWSQTAKCCQCNKLGYTVVHCPMNRNPWNVVVNVVNSVEGTRRFMRPIKVNGKETMALTDTGSTMTLISSTLVKSSVRPHLKNWDYLRPQGHYYPTTRVQKKKKKSHLYHRVGVIPKLPHLAILGQD</sequence>
<dbReference type="CDD" id="cd00303">
    <property type="entry name" value="retropepsin_like"/>
    <property type="match status" value="1"/>
</dbReference>
<dbReference type="InterPro" id="IPR021109">
    <property type="entry name" value="Peptidase_aspartic_dom_sf"/>
</dbReference>
<dbReference type="InParanoid" id="H3B4I4"/>
<dbReference type="InterPro" id="IPR003309">
    <property type="entry name" value="SCAN_dom"/>
</dbReference>
<dbReference type="SMART" id="SM00431">
    <property type="entry name" value="SCAN"/>
    <property type="match status" value="1"/>
</dbReference>
<reference evidence="3" key="1">
    <citation type="submission" date="2011-08" db="EMBL/GenBank/DDBJ databases">
        <title>The draft genome of Latimeria chalumnae.</title>
        <authorList>
            <person name="Di Palma F."/>
            <person name="Alfoldi J."/>
            <person name="Johnson J."/>
            <person name="Berlin A."/>
            <person name="Gnerre S."/>
            <person name="Jaffe D."/>
            <person name="MacCallum I."/>
            <person name="Young S."/>
            <person name="Walker B.J."/>
            <person name="Lander E."/>
            <person name="Lindblad-Toh K."/>
        </authorList>
    </citation>
    <scope>NUCLEOTIDE SEQUENCE [LARGE SCALE GENOMIC DNA]</scope>
    <source>
        <strain evidence="3">Wild caught</strain>
    </source>
</reference>
<organism evidence="2 3">
    <name type="scientific">Latimeria chalumnae</name>
    <name type="common">Coelacanth</name>
    <dbReference type="NCBI Taxonomy" id="7897"/>
    <lineage>
        <taxon>Eukaryota</taxon>
        <taxon>Metazoa</taxon>
        <taxon>Chordata</taxon>
        <taxon>Craniata</taxon>
        <taxon>Vertebrata</taxon>
        <taxon>Euteleostomi</taxon>
        <taxon>Coelacanthiformes</taxon>
        <taxon>Coelacanthidae</taxon>
        <taxon>Latimeria</taxon>
    </lineage>
</organism>
<dbReference type="InterPro" id="IPR038269">
    <property type="entry name" value="SCAN_sf"/>
</dbReference>